<gene>
    <name evidence="3" type="ORF">GCM10023213_27920</name>
</gene>
<feature type="domain" description="DUF4142" evidence="2">
    <location>
        <begin position="32"/>
        <end position="167"/>
    </location>
</feature>
<evidence type="ECO:0000313" key="4">
    <source>
        <dbReference type="Proteomes" id="UP001499852"/>
    </source>
</evidence>
<dbReference type="PANTHER" id="PTHR38593">
    <property type="entry name" value="BLR2558 PROTEIN"/>
    <property type="match status" value="1"/>
</dbReference>
<feature type="signal peptide" evidence="1">
    <location>
        <begin position="1"/>
        <end position="22"/>
    </location>
</feature>
<evidence type="ECO:0000313" key="3">
    <source>
        <dbReference type="EMBL" id="GAA5142268.1"/>
    </source>
</evidence>
<dbReference type="EMBL" id="BAABIA010000005">
    <property type="protein sequence ID" value="GAA5142268.1"/>
    <property type="molecule type" value="Genomic_DNA"/>
</dbReference>
<proteinExistence type="predicted"/>
<sequence length="171" mass="18075">MKSSLVTALFAGLSMLAITVQAADPKSTLNSADEKFVKAASQHGMGEVQIAALGVKKGARADVKALAEKMVLAHTTLNTELTGLAKAKGVEISTVTDPADTETLKELENTNTGDAFDKAFLNQLESGHKEAIDLFDNAAEESKDAEVKAWAGKALPELRNHLDAVQTALKK</sequence>
<dbReference type="RefSeq" id="WP_345736988.1">
    <property type="nucleotide sequence ID" value="NZ_BAABIA010000005.1"/>
</dbReference>
<accession>A0ABP9PCZ6</accession>
<dbReference type="Pfam" id="PF13628">
    <property type="entry name" value="DUF4142"/>
    <property type="match status" value="1"/>
</dbReference>
<evidence type="ECO:0000259" key="2">
    <source>
        <dbReference type="Pfam" id="PF13628"/>
    </source>
</evidence>
<dbReference type="PANTHER" id="PTHR38593:SF1">
    <property type="entry name" value="BLR2558 PROTEIN"/>
    <property type="match status" value="1"/>
</dbReference>
<dbReference type="InterPro" id="IPR025419">
    <property type="entry name" value="DUF4142"/>
</dbReference>
<comment type="caution">
    <text evidence="3">The sequence shown here is derived from an EMBL/GenBank/DDBJ whole genome shotgun (WGS) entry which is preliminary data.</text>
</comment>
<feature type="chain" id="PRO_5045511251" description="DUF4142 domain-containing protein" evidence="1">
    <location>
        <begin position="23"/>
        <end position="171"/>
    </location>
</feature>
<name>A0ABP9PCZ6_9BACT</name>
<dbReference type="Gene3D" id="1.20.1260.10">
    <property type="match status" value="1"/>
</dbReference>
<evidence type="ECO:0000256" key="1">
    <source>
        <dbReference type="SAM" id="SignalP"/>
    </source>
</evidence>
<keyword evidence="4" id="KW-1185">Reference proteome</keyword>
<reference evidence="4" key="1">
    <citation type="journal article" date="2019" name="Int. J. Syst. Evol. Microbiol.">
        <title>The Global Catalogue of Microorganisms (GCM) 10K type strain sequencing project: providing services to taxonomists for standard genome sequencing and annotation.</title>
        <authorList>
            <consortium name="The Broad Institute Genomics Platform"/>
            <consortium name="The Broad Institute Genome Sequencing Center for Infectious Disease"/>
            <person name="Wu L."/>
            <person name="Ma J."/>
        </authorList>
    </citation>
    <scope>NUCLEOTIDE SEQUENCE [LARGE SCALE GENOMIC DNA]</scope>
    <source>
        <strain evidence="4">JCM 18053</strain>
    </source>
</reference>
<dbReference type="InterPro" id="IPR012347">
    <property type="entry name" value="Ferritin-like"/>
</dbReference>
<protein>
    <recommendedName>
        <fullName evidence="2">DUF4142 domain-containing protein</fullName>
    </recommendedName>
</protein>
<keyword evidence="1" id="KW-0732">Signal</keyword>
<organism evidence="3 4">
    <name type="scientific">Prosthecobacter algae</name>
    <dbReference type="NCBI Taxonomy" id="1144682"/>
    <lineage>
        <taxon>Bacteria</taxon>
        <taxon>Pseudomonadati</taxon>
        <taxon>Verrucomicrobiota</taxon>
        <taxon>Verrucomicrobiia</taxon>
        <taxon>Verrucomicrobiales</taxon>
        <taxon>Verrucomicrobiaceae</taxon>
        <taxon>Prosthecobacter</taxon>
    </lineage>
</organism>
<dbReference type="Proteomes" id="UP001499852">
    <property type="component" value="Unassembled WGS sequence"/>
</dbReference>